<proteinExistence type="predicted"/>
<protein>
    <submittedName>
        <fullName evidence="1">Trpl translocation defect protein 14</fullName>
    </submittedName>
</protein>
<evidence type="ECO:0000313" key="2">
    <source>
        <dbReference type="Proteomes" id="UP001056778"/>
    </source>
</evidence>
<comment type="caution">
    <text evidence="1">The sequence shown here is derived from an EMBL/GenBank/DDBJ whole genome shotgun (WGS) entry which is preliminary data.</text>
</comment>
<sequence length="575" mass="66501">MYSITSILINLFFPAYKFQENLLKTMIQIEDTFFELAKSCGRNCLIICDRGAMDASAFISKEKWERLMKDNNWNSVELRDNRYNQIIHMVSAANGAEEFYTTEDHSCRSEGVGLARELDENAAAAWIGHPYFDVIDNSTDFEGKMRRMIGSVCQKMAIDTGDRLLQNSRKLKFLVKGPLPSDDVFQRFQDFEVVHTYLHSNSPNQVRLRKRGQKGYFSYIHTVRRQRQPGGQVVEVKTQINHRDYINMLAQKDKSHFTIYKKRRCFLVNNQYFQLDIYEEPSHPRCKGLILLETYTALEVNNLGKRLPQFINIEKEVTGDPNYSMYNLSLREDWKTSKKFCTVTSIIKDPEDLPAHEIKHNGHQNGISKCSMMNGHVKGLSEKNGIKTNGGYFSYIHTVRRQRQPGGQVVEVKTQINHRDYINMLAQKDKSHFTIYKKRRCFLVNNQYFQLDIYEEPSHPRCKGLILLETYTALEVNNLGKRLPQFINIEKEVTGDPNYSMYNLSLREDWKTSKKFCTVTSIIKDPEDLPAHEIKHNGHQNGISKCSMMNGHVKGLSEKNGIKTNGGLPTISNKV</sequence>
<keyword evidence="2" id="KW-1185">Reference proteome</keyword>
<reference evidence="1" key="1">
    <citation type="submission" date="2022-04" db="EMBL/GenBank/DDBJ databases">
        <title>Chromosome-scale genome assembly of Holotrichia oblita Faldermann.</title>
        <authorList>
            <person name="Rongchong L."/>
        </authorList>
    </citation>
    <scope>NUCLEOTIDE SEQUENCE</scope>
    <source>
        <strain evidence="1">81SQS9</strain>
    </source>
</reference>
<name>A0ACB9T215_HOLOL</name>
<dbReference type="Proteomes" id="UP001056778">
    <property type="component" value="Chromosome 5"/>
</dbReference>
<gene>
    <name evidence="1" type="ORF">MML48_5g00016167</name>
</gene>
<dbReference type="EMBL" id="CM043019">
    <property type="protein sequence ID" value="KAI4460764.1"/>
    <property type="molecule type" value="Genomic_DNA"/>
</dbReference>
<accession>A0ACB9T215</accession>
<evidence type="ECO:0000313" key="1">
    <source>
        <dbReference type="EMBL" id="KAI4460764.1"/>
    </source>
</evidence>
<organism evidence="1 2">
    <name type="scientific">Holotrichia oblita</name>
    <name type="common">Chafer beetle</name>
    <dbReference type="NCBI Taxonomy" id="644536"/>
    <lineage>
        <taxon>Eukaryota</taxon>
        <taxon>Metazoa</taxon>
        <taxon>Ecdysozoa</taxon>
        <taxon>Arthropoda</taxon>
        <taxon>Hexapoda</taxon>
        <taxon>Insecta</taxon>
        <taxon>Pterygota</taxon>
        <taxon>Neoptera</taxon>
        <taxon>Endopterygota</taxon>
        <taxon>Coleoptera</taxon>
        <taxon>Polyphaga</taxon>
        <taxon>Scarabaeiformia</taxon>
        <taxon>Scarabaeidae</taxon>
        <taxon>Melolonthinae</taxon>
        <taxon>Holotrichia</taxon>
    </lineage>
</organism>